<dbReference type="Proteomes" id="UP001054945">
    <property type="component" value="Unassembled WGS sequence"/>
</dbReference>
<sequence>MYQRDIAQAIDTVFRFFLQPRRIEASPRSLWRARIGKDLNCFRIARFPGLGKKRDESFLTLSSRKKSPLYSLGLLSPTQTNRSTATFSMASKDRKNLNCFRIARFPELGKERDESFHPVFVRKNSVSSPKRKLHFGAIYQSGLLCLQFLDENGLQYFLK</sequence>
<dbReference type="AlphaFoldDB" id="A0AAV4W6X5"/>
<keyword evidence="2" id="KW-1185">Reference proteome</keyword>
<evidence type="ECO:0000313" key="1">
    <source>
        <dbReference type="EMBL" id="GIY77160.1"/>
    </source>
</evidence>
<name>A0AAV4W6X5_CAEEX</name>
<dbReference type="EMBL" id="BPLR01015583">
    <property type="protein sequence ID" value="GIY77160.1"/>
    <property type="molecule type" value="Genomic_DNA"/>
</dbReference>
<accession>A0AAV4W6X5</accession>
<protein>
    <submittedName>
        <fullName evidence="1">Uncharacterized protein</fullName>
    </submittedName>
</protein>
<reference evidence="1 2" key="1">
    <citation type="submission" date="2021-06" db="EMBL/GenBank/DDBJ databases">
        <title>Caerostris extrusa draft genome.</title>
        <authorList>
            <person name="Kono N."/>
            <person name="Arakawa K."/>
        </authorList>
    </citation>
    <scope>NUCLEOTIDE SEQUENCE [LARGE SCALE GENOMIC DNA]</scope>
</reference>
<gene>
    <name evidence="1" type="ORF">CEXT_172701</name>
</gene>
<proteinExistence type="predicted"/>
<comment type="caution">
    <text evidence="1">The sequence shown here is derived from an EMBL/GenBank/DDBJ whole genome shotgun (WGS) entry which is preliminary data.</text>
</comment>
<organism evidence="1 2">
    <name type="scientific">Caerostris extrusa</name>
    <name type="common">Bark spider</name>
    <name type="synonym">Caerostris bankana</name>
    <dbReference type="NCBI Taxonomy" id="172846"/>
    <lineage>
        <taxon>Eukaryota</taxon>
        <taxon>Metazoa</taxon>
        <taxon>Ecdysozoa</taxon>
        <taxon>Arthropoda</taxon>
        <taxon>Chelicerata</taxon>
        <taxon>Arachnida</taxon>
        <taxon>Araneae</taxon>
        <taxon>Araneomorphae</taxon>
        <taxon>Entelegynae</taxon>
        <taxon>Araneoidea</taxon>
        <taxon>Araneidae</taxon>
        <taxon>Caerostris</taxon>
    </lineage>
</organism>
<evidence type="ECO:0000313" key="2">
    <source>
        <dbReference type="Proteomes" id="UP001054945"/>
    </source>
</evidence>